<keyword evidence="2" id="KW-0378">Hydrolase</keyword>
<dbReference type="SUPFAM" id="SSF75005">
    <property type="entry name" value="Arabinanase/levansucrase/invertase"/>
    <property type="match status" value="2"/>
</dbReference>
<evidence type="ECO:0000256" key="1">
    <source>
        <dbReference type="SAM" id="SignalP"/>
    </source>
</evidence>
<feature type="signal peptide" evidence="1">
    <location>
        <begin position="1"/>
        <end position="16"/>
    </location>
</feature>
<organism evidence="2 3">
    <name type="scientific">Schizophyllum amplum</name>
    <dbReference type="NCBI Taxonomy" id="97359"/>
    <lineage>
        <taxon>Eukaryota</taxon>
        <taxon>Fungi</taxon>
        <taxon>Dikarya</taxon>
        <taxon>Basidiomycota</taxon>
        <taxon>Agaricomycotina</taxon>
        <taxon>Agaricomycetes</taxon>
        <taxon>Agaricomycetidae</taxon>
        <taxon>Agaricales</taxon>
        <taxon>Schizophyllaceae</taxon>
        <taxon>Schizophyllum</taxon>
    </lineage>
</organism>
<dbReference type="EMBL" id="VDMD01000006">
    <property type="protein sequence ID" value="TRM64803.1"/>
    <property type="molecule type" value="Genomic_DNA"/>
</dbReference>
<accession>A0A550CJ46</accession>
<gene>
    <name evidence="2" type="ORF">BD626DRAFT_234945</name>
</gene>
<dbReference type="STRING" id="97359.A0A550CJ46"/>
<dbReference type="AlphaFoldDB" id="A0A550CJ46"/>
<dbReference type="Gene3D" id="2.115.10.20">
    <property type="entry name" value="Glycosyl hydrolase domain, family 43"/>
    <property type="match status" value="1"/>
</dbReference>
<dbReference type="InterPro" id="IPR023296">
    <property type="entry name" value="Glyco_hydro_beta-prop_sf"/>
</dbReference>
<name>A0A550CJ46_9AGAR</name>
<dbReference type="InterPro" id="IPR050727">
    <property type="entry name" value="GH43_arabinanases"/>
</dbReference>
<reference evidence="2 3" key="1">
    <citation type="journal article" date="2019" name="New Phytol.">
        <title>Comparative genomics reveals unique wood-decay strategies and fruiting body development in the Schizophyllaceae.</title>
        <authorList>
            <person name="Almasi E."/>
            <person name="Sahu N."/>
            <person name="Krizsan K."/>
            <person name="Balint B."/>
            <person name="Kovacs G.M."/>
            <person name="Kiss B."/>
            <person name="Cseklye J."/>
            <person name="Drula E."/>
            <person name="Henrissat B."/>
            <person name="Nagy I."/>
            <person name="Chovatia M."/>
            <person name="Adam C."/>
            <person name="LaButti K."/>
            <person name="Lipzen A."/>
            <person name="Riley R."/>
            <person name="Grigoriev I.V."/>
            <person name="Nagy L.G."/>
        </authorList>
    </citation>
    <scope>NUCLEOTIDE SEQUENCE [LARGE SCALE GENOMIC DNA]</scope>
    <source>
        <strain evidence="2 3">NL-1724</strain>
    </source>
</reference>
<dbReference type="PANTHER" id="PTHR43301">
    <property type="entry name" value="ARABINAN ENDO-1,5-ALPHA-L-ARABINOSIDASE"/>
    <property type="match status" value="1"/>
</dbReference>
<dbReference type="Proteomes" id="UP000320762">
    <property type="component" value="Unassembled WGS sequence"/>
</dbReference>
<evidence type="ECO:0000313" key="2">
    <source>
        <dbReference type="EMBL" id="TRM64803.1"/>
    </source>
</evidence>
<keyword evidence="1" id="KW-0732">Signal</keyword>
<protein>
    <submittedName>
        <fullName evidence="2">Glycosyl hydrolase</fullName>
    </submittedName>
</protein>
<keyword evidence="3" id="KW-1185">Reference proteome</keyword>
<dbReference type="CDD" id="cd08983">
    <property type="entry name" value="GH43_Bt3655-like"/>
    <property type="match status" value="1"/>
</dbReference>
<dbReference type="PANTHER" id="PTHR43301:SF3">
    <property type="entry name" value="ARABINAN ENDO-1,5-ALPHA-L-ARABINOSIDASE A-RELATED"/>
    <property type="match status" value="1"/>
</dbReference>
<sequence>MLALLSGLAVFSAALAAPTSRQNSADAYGFIYFTGESYENGEQIYFAVSDGNTPGAWNTVNNAEPVLTSMMGEQGLRDPFIIRHPDTGTFYVVATDLKMYGSDRSWDDASRTGSLSLAIWDSSDLVTWSDQRLVQVSPPEAGMSWAPEARWDADAAVFNVYWASKLHESTDTEHTGDSYSRQMIANTTDFATFTEAEVWLDYGSDTIDTTTIYDEVSGYWHRFTKFSAYGSDNFTGVVQTRALPENFFANDWELVFQGIGDAEFGQVEGPLVFEDNEEENIYHVWVDKISPQGYEPFTTDNISSGSWTYNDDYILPSDPRHGTVFAISSSEAEALLSIGV</sequence>
<comment type="caution">
    <text evidence="2">The sequence shown here is derived from an EMBL/GenBank/DDBJ whole genome shotgun (WGS) entry which is preliminary data.</text>
</comment>
<proteinExistence type="predicted"/>
<dbReference type="GO" id="GO:0016787">
    <property type="term" value="F:hydrolase activity"/>
    <property type="evidence" value="ECO:0007669"/>
    <property type="project" value="UniProtKB-KW"/>
</dbReference>
<feature type="chain" id="PRO_5022241059" evidence="1">
    <location>
        <begin position="17"/>
        <end position="340"/>
    </location>
</feature>
<dbReference type="OrthoDB" id="19657at2759"/>
<evidence type="ECO:0000313" key="3">
    <source>
        <dbReference type="Proteomes" id="UP000320762"/>
    </source>
</evidence>